<dbReference type="GO" id="GO:0008270">
    <property type="term" value="F:zinc ion binding"/>
    <property type="evidence" value="ECO:0007669"/>
    <property type="project" value="InterPro"/>
</dbReference>
<dbReference type="OrthoDB" id="5386330at2759"/>
<feature type="domain" description="Zn(2)-C6 fungal-type" evidence="2">
    <location>
        <begin position="11"/>
        <end position="41"/>
    </location>
</feature>
<keyword evidence="1" id="KW-0539">Nucleus</keyword>
<dbReference type="FunCoup" id="A0A0C3CHN1">
    <property type="interactions" value="666"/>
</dbReference>
<dbReference type="Proteomes" id="UP000054321">
    <property type="component" value="Unassembled WGS sequence"/>
</dbReference>
<dbReference type="InterPro" id="IPR001138">
    <property type="entry name" value="Zn2Cys6_DnaBD"/>
</dbReference>
<dbReference type="InterPro" id="IPR053157">
    <property type="entry name" value="Sterol_Uptake_Regulator"/>
</dbReference>
<dbReference type="SMART" id="SM00066">
    <property type="entry name" value="GAL4"/>
    <property type="match status" value="1"/>
</dbReference>
<reference evidence="3 4" key="1">
    <citation type="submission" date="2014-04" db="EMBL/GenBank/DDBJ databases">
        <authorList>
            <consortium name="DOE Joint Genome Institute"/>
            <person name="Kuo A."/>
            <person name="Martino E."/>
            <person name="Perotto S."/>
            <person name="Kohler A."/>
            <person name="Nagy L.G."/>
            <person name="Floudas D."/>
            <person name="Copeland A."/>
            <person name="Barry K.W."/>
            <person name="Cichocki N."/>
            <person name="Veneault-Fourrey C."/>
            <person name="LaButti K."/>
            <person name="Lindquist E.A."/>
            <person name="Lipzen A."/>
            <person name="Lundell T."/>
            <person name="Morin E."/>
            <person name="Murat C."/>
            <person name="Sun H."/>
            <person name="Tunlid A."/>
            <person name="Henrissat B."/>
            <person name="Grigoriev I.V."/>
            <person name="Hibbett D.S."/>
            <person name="Martin F."/>
            <person name="Nordberg H.P."/>
            <person name="Cantor M.N."/>
            <person name="Hua S.X."/>
        </authorList>
    </citation>
    <scope>NUCLEOTIDE SEQUENCE [LARGE SCALE GENOMIC DNA]</scope>
    <source>
        <strain evidence="3 4">Zn</strain>
    </source>
</reference>
<dbReference type="EMBL" id="KN832880">
    <property type="protein sequence ID" value="KIM98503.1"/>
    <property type="molecule type" value="Genomic_DNA"/>
</dbReference>
<dbReference type="Pfam" id="PF11951">
    <property type="entry name" value="Fungal_trans_2"/>
    <property type="match status" value="1"/>
</dbReference>
<dbReference type="STRING" id="913774.A0A0C3CHN1"/>
<dbReference type="InterPro" id="IPR036864">
    <property type="entry name" value="Zn2-C6_fun-type_DNA-bd_sf"/>
</dbReference>
<dbReference type="InParanoid" id="A0A0C3CHN1"/>
<protein>
    <recommendedName>
        <fullName evidence="2">Zn(2)-C6 fungal-type domain-containing protein</fullName>
    </recommendedName>
</protein>
<evidence type="ECO:0000256" key="1">
    <source>
        <dbReference type="ARBA" id="ARBA00023242"/>
    </source>
</evidence>
<proteinExistence type="predicted"/>
<keyword evidence="4" id="KW-1185">Reference proteome</keyword>
<gene>
    <name evidence="3" type="ORF">OIDMADRAFT_128274</name>
</gene>
<dbReference type="GO" id="GO:0001228">
    <property type="term" value="F:DNA-binding transcription activator activity, RNA polymerase II-specific"/>
    <property type="evidence" value="ECO:0007669"/>
    <property type="project" value="TreeGrafter"/>
</dbReference>
<name>A0A0C3CHN1_OIDMZ</name>
<reference evidence="4" key="2">
    <citation type="submission" date="2015-01" db="EMBL/GenBank/DDBJ databases">
        <title>Evolutionary Origins and Diversification of the Mycorrhizal Mutualists.</title>
        <authorList>
            <consortium name="DOE Joint Genome Institute"/>
            <consortium name="Mycorrhizal Genomics Consortium"/>
            <person name="Kohler A."/>
            <person name="Kuo A."/>
            <person name="Nagy L.G."/>
            <person name="Floudas D."/>
            <person name="Copeland A."/>
            <person name="Barry K.W."/>
            <person name="Cichocki N."/>
            <person name="Veneault-Fourrey C."/>
            <person name="LaButti K."/>
            <person name="Lindquist E.A."/>
            <person name="Lipzen A."/>
            <person name="Lundell T."/>
            <person name="Morin E."/>
            <person name="Murat C."/>
            <person name="Riley R."/>
            <person name="Ohm R."/>
            <person name="Sun H."/>
            <person name="Tunlid A."/>
            <person name="Henrissat B."/>
            <person name="Grigoriev I.V."/>
            <person name="Hibbett D.S."/>
            <person name="Martin F."/>
        </authorList>
    </citation>
    <scope>NUCLEOTIDE SEQUENCE [LARGE SCALE GENOMIC DNA]</scope>
    <source>
        <strain evidence="4">Zn</strain>
    </source>
</reference>
<dbReference type="Pfam" id="PF00172">
    <property type="entry name" value="Zn_clus"/>
    <property type="match status" value="1"/>
</dbReference>
<dbReference type="HOGENOM" id="CLU_024934_5_2_1"/>
<dbReference type="SUPFAM" id="SSF57701">
    <property type="entry name" value="Zn2/Cys6 DNA-binding domain"/>
    <property type="match status" value="1"/>
</dbReference>
<dbReference type="AlphaFoldDB" id="A0A0C3CHN1"/>
<dbReference type="InterPro" id="IPR021858">
    <property type="entry name" value="Fun_TF"/>
</dbReference>
<dbReference type="PROSITE" id="PS50048">
    <property type="entry name" value="ZN2_CY6_FUNGAL_2"/>
    <property type="match status" value="1"/>
</dbReference>
<dbReference type="Gene3D" id="4.10.240.10">
    <property type="entry name" value="Zn(2)-C6 fungal-type DNA-binding domain"/>
    <property type="match status" value="1"/>
</dbReference>
<organism evidence="3 4">
    <name type="scientific">Oidiodendron maius (strain Zn)</name>
    <dbReference type="NCBI Taxonomy" id="913774"/>
    <lineage>
        <taxon>Eukaryota</taxon>
        <taxon>Fungi</taxon>
        <taxon>Dikarya</taxon>
        <taxon>Ascomycota</taxon>
        <taxon>Pezizomycotina</taxon>
        <taxon>Leotiomycetes</taxon>
        <taxon>Leotiomycetes incertae sedis</taxon>
        <taxon>Myxotrichaceae</taxon>
        <taxon>Oidiodendron</taxon>
    </lineage>
</organism>
<sequence length="387" mass="43907">MSRPYQKTRRGCSQCKARKVKCDVRMPSCTNCTRRSKQCSLVSITPVRIFSRSKSKIEMTTAVLLSPRGPSANLRYFARLFPNMASNDVLDDEIFHHYTTSTYAAIGTNKALDVWSVKIPQLALEHPFLMHGLLAVAAIHLADINPQRHYLFVTRALRHKCFALPLFRQLISEITEQNCHVIFTFSSFVIPYALASLDSSESENLIPSASGRTPNWMSLIRGAHGLLYNNWGWLLNGPFAPLLERTKFPIDFANNPDDGYLTALLPVFSPPDPISSDDQTALNICRGAFDELRRIYALPYSPCKTVDKKAAATIWPGTISPAYIQLLRERRPEAIIILAYYCVLVHQVPNCWYFRGFSEKLLSATCQCLSPGWRTWIDWPLEQLNMK</sequence>
<dbReference type="PROSITE" id="PS00463">
    <property type="entry name" value="ZN2_CY6_FUNGAL_1"/>
    <property type="match status" value="1"/>
</dbReference>
<dbReference type="PANTHER" id="PTHR47784">
    <property type="entry name" value="STEROL UPTAKE CONTROL PROTEIN 2"/>
    <property type="match status" value="1"/>
</dbReference>
<evidence type="ECO:0000313" key="4">
    <source>
        <dbReference type="Proteomes" id="UP000054321"/>
    </source>
</evidence>
<dbReference type="PANTHER" id="PTHR47784:SF5">
    <property type="entry name" value="STEROL UPTAKE CONTROL PROTEIN 2"/>
    <property type="match status" value="1"/>
</dbReference>
<accession>A0A0C3CHN1</accession>
<evidence type="ECO:0000259" key="2">
    <source>
        <dbReference type="PROSITE" id="PS50048"/>
    </source>
</evidence>
<evidence type="ECO:0000313" key="3">
    <source>
        <dbReference type="EMBL" id="KIM98503.1"/>
    </source>
</evidence>
<dbReference type="CDD" id="cd00067">
    <property type="entry name" value="GAL4"/>
    <property type="match status" value="1"/>
</dbReference>